<evidence type="ECO:0000313" key="1">
    <source>
        <dbReference type="EMBL" id="RGW62504.1"/>
    </source>
</evidence>
<comment type="caution">
    <text evidence="1">The sequence shown here is derived from an EMBL/GenBank/DDBJ whole genome shotgun (WGS) entry which is preliminary data.</text>
</comment>
<name>A0A395XXV1_BIFLN</name>
<gene>
    <name evidence="1" type="ORF">DWV59_12415</name>
</gene>
<accession>A0A395XXV1</accession>
<evidence type="ECO:0000313" key="2">
    <source>
        <dbReference type="Proteomes" id="UP000265775"/>
    </source>
</evidence>
<proteinExistence type="predicted"/>
<dbReference type="AlphaFoldDB" id="A0A395XXV1"/>
<dbReference type="RefSeq" id="WP_058060811.1">
    <property type="nucleotide sequence ID" value="NZ_QSAM01000004.1"/>
</dbReference>
<organism evidence="1 2">
    <name type="scientific">Bifidobacterium longum</name>
    <dbReference type="NCBI Taxonomy" id="216816"/>
    <lineage>
        <taxon>Bacteria</taxon>
        <taxon>Bacillati</taxon>
        <taxon>Actinomycetota</taxon>
        <taxon>Actinomycetes</taxon>
        <taxon>Bifidobacteriales</taxon>
        <taxon>Bifidobacteriaceae</taxon>
        <taxon>Bifidobacterium</taxon>
    </lineage>
</organism>
<dbReference type="EMBL" id="QSAR01000034">
    <property type="protein sequence ID" value="RGW62504.1"/>
    <property type="molecule type" value="Genomic_DNA"/>
</dbReference>
<sequence length="184" mass="20940">MKPFDNHLEHQLLDRFHYDDRHDDGYGPDSPRVGDKGWVIWQTASNEVDRPFEIIRDDPAITGTGLPMLLIGMEDDHGDDWRIRDDDDSQYMSLLEAGLDGASLTLMDRAHGIARWRSERGESKPIELTAPDGKPAGTVYAYQFEPDEWRIYDMYDGKPLDGEPGETITDALRMLGYELEAPEA</sequence>
<reference evidence="1 2" key="1">
    <citation type="submission" date="2018-08" db="EMBL/GenBank/DDBJ databases">
        <title>A genome reference for cultivated species of the human gut microbiota.</title>
        <authorList>
            <person name="Zou Y."/>
            <person name="Xue W."/>
            <person name="Luo G."/>
        </authorList>
    </citation>
    <scope>NUCLEOTIDE SEQUENCE [LARGE SCALE GENOMIC DNA]</scope>
    <source>
        <strain evidence="1 2">AF11-12</strain>
    </source>
</reference>
<protein>
    <submittedName>
        <fullName evidence="1">Uncharacterized protein</fullName>
    </submittedName>
</protein>
<dbReference type="Proteomes" id="UP000265775">
    <property type="component" value="Unassembled WGS sequence"/>
</dbReference>